<dbReference type="InterPro" id="IPR036388">
    <property type="entry name" value="WH-like_DNA-bd_sf"/>
</dbReference>
<evidence type="ECO:0000313" key="5">
    <source>
        <dbReference type="EMBL" id="GGL06251.1"/>
    </source>
</evidence>
<sequence length="217" mass="23360">MTGPVTTVDRAGSAARAAEQLRNSMINGDLAPGTRLAEASLTGPLGVSRNTLREAFSTLVEEGLLVRRPHRGVFVAVLSSAQIADIYRVRAILECTALAEAPVDPPQAAGMRAAVEDARRAIAASDWRAVGTSNMHFHEQIVALAGSQRLNGWMKQLTAELRLAFAGVPDPSALHRPFVAMNDEITRAYEDGRTDTAADLLRDYLRTSERVMLGSLP</sequence>
<dbReference type="SUPFAM" id="SSF46785">
    <property type="entry name" value="Winged helix' DNA-binding domain"/>
    <property type="match status" value="1"/>
</dbReference>
<keyword evidence="6" id="KW-1185">Reference proteome</keyword>
<keyword evidence="2" id="KW-0238">DNA-binding</keyword>
<dbReference type="EMBL" id="BMMX01000025">
    <property type="protein sequence ID" value="GGL06251.1"/>
    <property type="molecule type" value="Genomic_DNA"/>
</dbReference>
<reference evidence="5" key="2">
    <citation type="submission" date="2020-09" db="EMBL/GenBank/DDBJ databases">
        <authorList>
            <person name="Sun Q."/>
            <person name="Zhou Y."/>
        </authorList>
    </citation>
    <scope>NUCLEOTIDE SEQUENCE</scope>
    <source>
        <strain evidence="5">CGMCC 4.7299</strain>
    </source>
</reference>
<evidence type="ECO:0000256" key="2">
    <source>
        <dbReference type="ARBA" id="ARBA00023125"/>
    </source>
</evidence>
<accession>A0A8J3C4I0</accession>
<proteinExistence type="predicted"/>
<evidence type="ECO:0000256" key="3">
    <source>
        <dbReference type="ARBA" id="ARBA00023163"/>
    </source>
</evidence>
<dbReference type="PROSITE" id="PS50949">
    <property type="entry name" value="HTH_GNTR"/>
    <property type="match status" value="1"/>
</dbReference>
<dbReference type="PRINTS" id="PR00035">
    <property type="entry name" value="HTHGNTR"/>
</dbReference>
<name>A0A8J3C4I0_9ACTN</name>
<dbReference type="GO" id="GO:0003700">
    <property type="term" value="F:DNA-binding transcription factor activity"/>
    <property type="evidence" value="ECO:0007669"/>
    <property type="project" value="InterPro"/>
</dbReference>
<dbReference type="Proteomes" id="UP000656042">
    <property type="component" value="Unassembled WGS sequence"/>
</dbReference>
<feature type="domain" description="HTH gntR-type" evidence="4">
    <location>
        <begin position="11"/>
        <end position="78"/>
    </location>
</feature>
<keyword evidence="1" id="KW-0805">Transcription regulation</keyword>
<evidence type="ECO:0000256" key="1">
    <source>
        <dbReference type="ARBA" id="ARBA00023015"/>
    </source>
</evidence>
<dbReference type="PANTHER" id="PTHR43537:SF45">
    <property type="entry name" value="GNTR FAMILY REGULATORY PROTEIN"/>
    <property type="match status" value="1"/>
</dbReference>
<dbReference type="GO" id="GO:0003677">
    <property type="term" value="F:DNA binding"/>
    <property type="evidence" value="ECO:0007669"/>
    <property type="project" value="UniProtKB-KW"/>
</dbReference>
<comment type="caution">
    <text evidence="5">The sequence shown here is derived from an EMBL/GenBank/DDBJ whole genome shotgun (WGS) entry which is preliminary data.</text>
</comment>
<organism evidence="5 6">
    <name type="scientific">Mangrovihabitans endophyticus</name>
    <dbReference type="NCBI Taxonomy" id="1751298"/>
    <lineage>
        <taxon>Bacteria</taxon>
        <taxon>Bacillati</taxon>
        <taxon>Actinomycetota</taxon>
        <taxon>Actinomycetes</taxon>
        <taxon>Micromonosporales</taxon>
        <taxon>Micromonosporaceae</taxon>
        <taxon>Mangrovihabitans</taxon>
    </lineage>
</organism>
<dbReference type="Gene3D" id="1.20.120.530">
    <property type="entry name" value="GntR ligand-binding domain-like"/>
    <property type="match status" value="1"/>
</dbReference>
<dbReference type="SUPFAM" id="SSF48008">
    <property type="entry name" value="GntR ligand-binding domain-like"/>
    <property type="match status" value="1"/>
</dbReference>
<dbReference type="PANTHER" id="PTHR43537">
    <property type="entry name" value="TRANSCRIPTIONAL REGULATOR, GNTR FAMILY"/>
    <property type="match status" value="1"/>
</dbReference>
<evidence type="ECO:0000313" key="6">
    <source>
        <dbReference type="Proteomes" id="UP000656042"/>
    </source>
</evidence>
<dbReference type="SMART" id="SM00345">
    <property type="entry name" value="HTH_GNTR"/>
    <property type="match status" value="1"/>
</dbReference>
<dbReference type="SMART" id="SM00895">
    <property type="entry name" value="FCD"/>
    <property type="match status" value="1"/>
</dbReference>
<dbReference type="Gene3D" id="1.10.10.10">
    <property type="entry name" value="Winged helix-like DNA-binding domain superfamily/Winged helix DNA-binding domain"/>
    <property type="match status" value="1"/>
</dbReference>
<dbReference type="InterPro" id="IPR008920">
    <property type="entry name" value="TF_FadR/GntR_C"/>
</dbReference>
<protein>
    <submittedName>
        <fullName evidence="5">GntR family transcriptional regulator</fullName>
    </submittedName>
</protein>
<dbReference type="CDD" id="cd07377">
    <property type="entry name" value="WHTH_GntR"/>
    <property type="match status" value="1"/>
</dbReference>
<dbReference type="Pfam" id="PF00392">
    <property type="entry name" value="GntR"/>
    <property type="match status" value="1"/>
</dbReference>
<keyword evidence="3" id="KW-0804">Transcription</keyword>
<dbReference type="InterPro" id="IPR011711">
    <property type="entry name" value="GntR_C"/>
</dbReference>
<dbReference type="Pfam" id="PF07729">
    <property type="entry name" value="FCD"/>
    <property type="match status" value="1"/>
</dbReference>
<gene>
    <name evidence="5" type="ORF">GCM10012284_45660</name>
</gene>
<dbReference type="AlphaFoldDB" id="A0A8J3C4I0"/>
<dbReference type="InterPro" id="IPR000524">
    <property type="entry name" value="Tscrpt_reg_HTH_GntR"/>
</dbReference>
<reference evidence="5" key="1">
    <citation type="journal article" date="2014" name="Int. J. Syst. Evol. Microbiol.">
        <title>Complete genome sequence of Corynebacterium casei LMG S-19264T (=DSM 44701T), isolated from a smear-ripened cheese.</title>
        <authorList>
            <consortium name="US DOE Joint Genome Institute (JGI-PGF)"/>
            <person name="Walter F."/>
            <person name="Albersmeier A."/>
            <person name="Kalinowski J."/>
            <person name="Ruckert C."/>
        </authorList>
    </citation>
    <scope>NUCLEOTIDE SEQUENCE</scope>
    <source>
        <strain evidence="5">CGMCC 4.7299</strain>
    </source>
</reference>
<evidence type="ECO:0000259" key="4">
    <source>
        <dbReference type="PROSITE" id="PS50949"/>
    </source>
</evidence>
<dbReference type="InterPro" id="IPR036390">
    <property type="entry name" value="WH_DNA-bd_sf"/>
</dbReference>